<dbReference type="AlphaFoldDB" id="A0A443VDY9"/>
<proteinExistence type="inferred from homology"/>
<dbReference type="PANTHER" id="PTHR30419:SF8">
    <property type="entry name" value="NITROGEN ASSIMILATION TRANSCRIPTIONAL ACTIVATOR-RELATED"/>
    <property type="match status" value="1"/>
</dbReference>
<organism evidence="6 7">
    <name type="scientific">Raoultella planticola</name>
    <name type="common">Klebsiella planticola</name>
    <dbReference type="NCBI Taxonomy" id="575"/>
    <lineage>
        <taxon>Bacteria</taxon>
        <taxon>Pseudomonadati</taxon>
        <taxon>Pseudomonadota</taxon>
        <taxon>Gammaproteobacteria</taxon>
        <taxon>Enterobacterales</taxon>
        <taxon>Enterobacteriaceae</taxon>
        <taxon>Klebsiella/Raoultella group</taxon>
        <taxon>Raoultella</taxon>
    </lineage>
</organism>
<keyword evidence="3" id="KW-0238">DNA-binding</keyword>
<accession>A0A443VDY9</accession>
<dbReference type="InterPro" id="IPR050950">
    <property type="entry name" value="HTH-type_LysR_regulators"/>
</dbReference>
<evidence type="ECO:0000256" key="2">
    <source>
        <dbReference type="ARBA" id="ARBA00023015"/>
    </source>
</evidence>
<dbReference type="InterPro" id="IPR005119">
    <property type="entry name" value="LysR_subst-bd"/>
</dbReference>
<dbReference type="InterPro" id="IPR036390">
    <property type="entry name" value="WH_DNA-bd_sf"/>
</dbReference>
<dbReference type="SUPFAM" id="SSF46785">
    <property type="entry name" value="Winged helix' DNA-binding domain"/>
    <property type="match status" value="1"/>
</dbReference>
<dbReference type="PANTHER" id="PTHR30419">
    <property type="entry name" value="HTH-TYPE TRANSCRIPTIONAL REGULATOR YBHD"/>
    <property type="match status" value="1"/>
</dbReference>
<evidence type="ECO:0000256" key="3">
    <source>
        <dbReference type="ARBA" id="ARBA00023125"/>
    </source>
</evidence>
<dbReference type="FunFam" id="1.10.10.10:FF:000001">
    <property type="entry name" value="LysR family transcriptional regulator"/>
    <property type="match status" value="1"/>
</dbReference>
<dbReference type="Gene3D" id="1.10.10.10">
    <property type="entry name" value="Winged helix-like DNA-binding domain superfamily/Winged helix DNA-binding domain"/>
    <property type="match status" value="1"/>
</dbReference>
<dbReference type="SUPFAM" id="SSF53850">
    <property type="entry name" value="Periplasmic binding protein-like II"/>
    <property type="match status" value="1"/>
</dbReference>
<dbReference type="Pfam" id="PF00126">
    <property type="entry name" value="HTH_1"/>
    <property type="match status" value="1"/>
</dbReference>
<dbReference type="Pfam" id="PF03466">
    <property type="entry name" value="LysR_substrate"/>
    <property type="match status" value="1"/>
</dbReference>
<evidence type="ECO:0000313" key="6">
    <source>
        <dbReference type="EMBL" id="RWT14111.1"/>
    </source>
</evidence>
<dbReference type="Proteomes" id="UP000288843">
    <property type="component" value="Unassembled WGS sequence"/>
</dbReference>
<evidence type="ECO:0000259" key="5">
    <source>
        <dbReference type="PROSITE" id="PS50931"/>
    </source>
</evidence>
<dbReference type="EMBL" id="QKOX01000056">
    <property type="protein sequence ID" value="RWT14111.1"/>
    <property type="molecule type" value="Genomic_DNA"/>
</dbReference>
<evidence type="ECO:0000313" key="7">
    <source>
        <dbReference type="Proteomes" id="UP000288843"/>
    </source>
</evidence>
<dbReference type="CDD" id="cd08438">
    <property type="entry name" value="PBP2_CidR"/>
    <property type="match status" value="1"/>
</dbReference>
<evidence type="ECO:0000256" key="1">
    <source>
        <dbReference type="ARBA" id="ARBA00009437"/>
    </source>
</evidence>
<dbReference type="RefSeq" id="WP_128320373.1">
    <property type="nucleotide sequence ID" value="NZ_JAUBKS010000021.1"/>
</dbReference>
<comment type="similarity">
    <text evidence="1">Belongs to the LysR transcriptional regulatory family.</text>
</comment>
<reference evidence="6 7" key="1">
    <citation type="submission" date="2018-06" db="EMBL/GenBank/DDBJ databases">
        <title>Carbapenemase-producing Enterobacteriaceae present in wastewater treatment plant effluent and nearby surface waters in the US.</title>
        <authorList>
            <person name="Mathys D.A."/>
            <person name="Mollenkopf D.F."/>
            <person name="Feicht S.M."/>
            <person name="Adams R.J."/>
            <person name="Albers A.L."/>
            <person name="Stuever D.M."/>
            <person name="Daniels J.B."/>
            <person name="Wittum T.E."/>
        </authorList>
    </citation>
    <scope>NUCLEOTIDE SEQUENCE [LARGE SCALE GENOMIC DNA]</scope>
    <source>
        <strain evidence="6 7">GEO_47_Down_B</strain>
    </source>
</reference>
<dbReference type="GO" id="GO:0003700">
    <property type="term" value="F:DNA-binding transcription factor activity"/>
    <property type="evidence" value="ECO:0007669"/>
    <property type="project" value="InterPro"/>
</dbReference>
<feature type="domain" description="HTH lysR-type" evidence="5">
    <location>
        <begin position="1"/>
        <end position="58"/>
    </location>
</feature>
<dbReference type="InterPro" id="IPR000847">
    <property type="entry name" value="LysR_HTH_N"/>
</dbReference>
<gene>
    <name evidence="6" type="ORF">DN603_29210</name>
</gene>
<protein>
    <submittedName>
        <fullName evidence="6">LysR family transcriptional regulator</fullName>
    </submittedName>
</protein>
<dbReference type="GO" id="GO:0005829">
    <property type="term" value="C:cytosol"/>
    <property type="evidence" value="ECO:0007669"/>
    <property type="project" value="TreeGrafter"/>
</dbReference>
<dbReference type="Gene3D" id="3.40.190.290">
    <property type="match status" value="1"/>
</dbReference>
<name>A0A443VDY9_RAOPL</name>
<dbReference type="PRINTS" id="PR00039">
    <property type="entry name" value="HTHLYSR"/>
</dbReference>
<dbReference type="GO" id="GO:0003677">
    <property type="term" value="F:DNA binding"/>
    <property type="evidence" value="ECO:0007669"/>
    <property type="project" value="UniProtKB-KW"/>
</dbReference>
<evidence type="ECO:0000256" key="4">
    <source>
        <dbReference type="ARBA" id="ARBA00023163"/>
    </source>
</evidence>
<sequence>MDIRTLRYFVEVVRQQSFTRAAEKLFVTQPTISKMLKNLEDELNCTLLIRDGRRLLLTDTGRVVFERGQAILGEFHQLESELSDINHLHKGVLRLGIPPMVGMLMAEPIGLFRQRYPGVELKIAEFGGLTVQQAVSNGELDLAMTALPVDEDSGLSTLPLFNHPLCVLTPRTEEWESVQSLSPEAIAAHPLVIYNEDFALSRQLMALFTCHDVKPRIAVRSGQWDFLAAMVQAGIGVAILPQPICERLDAQNFCWIPLQSELHWELGMIWREGVYLSHSAQAWLECSKAFWLE</sequence>
<keyword evidence="4" id="KW-0804">Transcription</keyword>
<dbReference type="InterPro" id="IPR036388">
    <property type="entry name" value="WH-like_DNA-bd_sf"/>
</dbReference>
<keyword evidence="2" id="KW-0805">Transcription regulation</keyword>
<dbReference type="PROSITE" id="PS50931">
    <property type="entry name" value="HTH_LYSR"/>
    <property type="match status" value="1"/>
</dbReference>
<comment type="caution">
    <text evidence="6">The sequence shown here is derived from an EMBL/GenBank/DDBJ whole genome shotgun (WGS) entry which is preliminary data.</text>
</comment>